<name>A0A418Y9E9_9GAMM</name>
<reference evidence="2 3" key="2">
    <citation type="submission" date="2019-01" db="EMBL/GenBank/DDBJ databases">
        <title>Motilimonas pumilus sp. nov., isolated from the gut of sea cucumber (Apostichopus japonicus).</title>
        <authorList>
            <person name="Wang F.-Q."/>
            <person name="Ren L.-H."/>
            <person name="Lin Y.-W."/>
            <person name="Sun G.-H."/>
            <person name="Du Z.-J."/>
            <person name="Zhao J.-X."/>
            <person name="Liu X.-J."/>
            <person name="Liu L.-J."/>
        </authorList>
    </citation>
    <scope>NUCLEOTIDE SEQUENCE [LARGE SCALE GENOMIC DNA]</scope>
    <source>
        <strain evidence="2 3">PLHSC7-2</strain>
    </source>
</reference>
<evidence type="ECO:0000313" key="3">
    <source>
        <dbReference type="Proteomes" id="UP000283255"/>
    </source>
</evidence>
<dbReference type="AlphaFoldDB" id="A0A418Y9E9"/>
<dbReference type="PANTHER" id="PTHR32305">
    <property type="match status" value="1"/>
</dbReference>
<dbReference type="PRINTS" id="PR00394">
    <property type="entry name" value="RHSPROTEIN"/>
</dbReference>
<comment type="caution">
    <text evidence="2">The sequence shown here is derived from an EMBL/GenBank/DDBJ whole genome shotgun (WGS) entry which is preliminary data.</text>
</comment>
<organism evidence="2 3">
    <name type="scientific">Motilimonas pumila</name>
    <dbReference type="NCBI Taxonomy" id="2303987"/>
    <lineage>
        <taxon>Bacteria</taxon>
        <taxon>Pseudomonadati</taxon>
        <taxon>Pseudomonadota</taxon>
        <taxon>Gammaproteobacteria</taxon>
        <taxon>Alteromonadales</taxon>
        <taxon>Alteromonadales genera incertae sedis</taxon>
        <taxon>Motilimonas</taxon>
    </lineage>
</organism>
<dbReference type="Pfam" id="PF03527">
    <property type="entry name" value="RHS"/>
    <property type="match status" value="1"/>
</dbReference>
<dbReference type="InterPro" id="IPR050708">
    <property type="entry name" value="T6SS_VgrG/RHS"/>
</dbReference>
<accession>A0A418Y9E9</accession>
<protein>
    <recommendedName>
        <fullName evidence="1">RHS protein conserved region domain-containing protein</fullName>
    </recommendedName>
</protein>
<dbReference type="Proteomes" id="UP000283255">
    <property type="component" value="Unassembled WGS sequence"/>
</dbReference>
<evidence type="ECO:0000259" key="1">
    <source>
        <dbReference type="Pfam" id="PF03527"/>
    </source>
</evidence>
<dbReference type="EMBL" id="QZCH01000053">
    <property type="protein sequence ID" value="RJG37251.1"/>
    <property type="molecule type" value="Genomic_DNA"/>
</dbReference>
<dbReference type="Gene3D" id="2.180.10.10">
    <property type="entry name" value="RHS repeat-associated core"/>
    <property type="match status" value="1"/>
</dbReference>
<feature type="domain" description="RHS protein conserved region" evidence="1">
    <location>
        <begin position="32"/>
        <end position="68"/>
    </location>
</feature>
<dbReference type="InterPro" id="IPR001826">
    <property type="entry name" value="RHS"/>
</dbReference>
<evidence type="ECO:0000313" key="2">
    <source>
        <dbReference type="EMBL" id="RJG37251.1"/>
    </source>
</evidence>
<sequence>MYEPGTFKPLALIKGEANTPDSDASNTTAPEIYYYQLDHLGTPQEITDALGHTVWSVQYRAYGNVLKQEVEEIHSPLRFQGQYYDVETGLHYNRHRYYNPNTAAFLTLDPIGLAGGLNNYQYVPNPTGWIDPLGLANKKGDELCCGGDVPDSAGQKISEAGYLQRIERLESIYGSPNVHSLEKHGAETTGMKQYRRVQQEHYPNPTTGAPGNKTKTASKFLTNKDHYEAIRSAILQRKANPEINDFDIVMDRNIGVNIKNLGSHKNRGPYSADYTNTAWVRFDPNTGKMFTAFPIPEKK</sequence>
<dbReference type="NCBIfam" id="TIGR03696">
    <property type="entry name" value="Rhs_assc_core"/>
    <property type="match status" value="1"/>
</dbReference>
<dbReference type="InterPro" id="IPR022385">
    <property type="entry name" value="Rhs_assc_core"/>
</dbReference>
<keyword evidence="3" id="KW-1185">Reference proteome</keyword>
<dbReference type="OrthoDB" id="9816400at2"/>
<gene>
    <name evidence="2" type="ORF">D1Z90_19890</name>
</gene>
<proteinExistence type="predicted"/>
<reference evidence="2 3" key="1">
    <citation type="submission" date="2018-09" db="EMBL/GenBank/DDBJ databases">
        <authorList>
            <person name="Wang F."/>
        </authorList>
    </citation>
    <scope>NUCLEOTIDE SEQUENCE [LARGE SCALE GENOMIC DNA]</scope>
    <source>
        <strain evidence="2 3">PLHSC7-2</strain>
    </source>
</reference>
<dbReference type="PANTHER" id="PTHR32305:SF15">
    <property type="entry name" value="PROTEIN RHSA-RELATED"/>
    <property type="match status" value="1"/>
</dbReference>